<comment type="caution">
    <text evidence="1">The sequence shown here is derived from an EMBL/GenBank/DDBJ whole genome shotgun (WGS) entry which is preliminary data.</text>
</comment>
<sequence length="208" mass="23600">MPRFAFENKNTREDRVMGVVKPVPKSRPALAMFLLHPAPKRPPKKKTSLIAYYAYTPQPSIKTPLPLPLPISTSHLSWRSFSLSRLVPRNTTSHPTPALAKRNPSITYHDRTQNRMSRVQKSPFLLLNVLHRTLPCHHSMGFVAYLQSKSMQNRTRAYAVLSVRGPKPRIFQNDGVRAVLVLVLYSKGQCDWPCCPAAADTSPNLMYR</sequence>
<evidence type="ECO:0000313" key="1">
    <source>
        <dbReference type="EMBL" id="KAF2442562.1"/>
    </source>
</evidence>
<gene>
    <name evidence="1" type="ORF">P171DRAFT_69638</name>
</gene>
<dbReference type="AlphaFoldDB" id="A0A9P4PEP0"/>
<evidence type="ECO:0000313" key="2">
    <source>
        <dbReference type="Proteomes" id="UP000799764"/>
    </source>
</evidence>
<keyword evidence="2" id="KW-1185">Reference proteome</keyword>
<reference evidence="1" key="1">
    <citation type="journal article" date="2020" name="Stud. Mycol.">
        <title>101 Dothideomycetes genomes: a test case for predicting lifestyles and emergence of pathogens.</title>
        <authorList>
            <person name="Haridas S."/>
            <person name="Albert R."/>
            <person name="Binder M."/>
            <person name="Bloem J."/>
            <person name="Labutti K."/>
            <person name="Salamov A."/>
            <person name="Andreopoulos B."/>
            <person name="Baker S."/>
            <person name="Barry K."/>
            <person name="Bills G."/>
            <person name="Bluhm B."/>
            <person name="Cannon C."/>
            <person name="Castanera R."/>
            <person name="Culley D."/>
            <person name="Daum C."/>
            <person name="Ezra D."/>
            <person name="Gonzalez J."/>
            <person name="Henrissat B."/>
            <person name="Kuo A."/>
            <person name="Liang C."/>
            <person name="Lipzen A."/>
            <person name="Lutzoni F."/>
            <person name="Magnuson J."/>
            <person name="Mondo S."/>
            <person name="Nolan M."/>
            <person name="Ohm R."/>
            <person name="Pangilinan J."/>
            <person name="Park H.-J."/>
            <person name="Ramirez L."/>
            <person name="Alfaro M."/>
            <person name="Sun H."/>
            <person name="Tritt A."/>
            <person name="Yoshinaga Y."/>
            <person name="Zwiers L.-H."/>
            <person name="Turgeon B."/>
            <person name="Goodwin S."/>
            <person name="Spatafora J."/>
            <person name="Crous P."/>
            <person name="Grigoriev I."/>
        </authorList>
    </citation>
    <scope>NUCLEOTIDE SEQUENCE</scope>
    <source>
        <strain evidence="1">CBS 690.94</strain>
    </source>
</reference>
<dbReference type="EMBL" id="MU001504">
    <property type="protein sequence ID" value="KAF2442562.1"/>
    <property type="molecule type" value="Genomic_DNA"/>
</dbReference>
<organism evidence="1 2">
    <name type="scientific">Karstenula rhodostoma CBS 690.94</name>
    <dbReference type="NCBI Taxonomy" id="1392251"/>
    <lineage>
        <taxon>Eukaryota</taxon>
        <taxon>Fungi</taxon>
        <taxon>Dikarya</taxon>
        <taxon>Ascomycota</taxon>
        <taxon>Pezizomycotina</taxon>
        <taxon>Dothideomycetes</taxon>
        <taxon>Pleosporomycetidae</taxon>
        <taxon>Pleosporales</taxon>
        <taxon>Massarineae</taxon>
        <taxon>Didymosphaeriaceae</taxon>
        <taxon>Karstenula</taxon>
    </lineage>
</organism>
<proteinExistence type="predicted"/>
<name>A0A9P4PEP0_9PLEO</name>
<protein>
    <submittedName>
        <fullName evidence="1">Uncharacterized protein</fullName>
    </submittedName>
</protein>
<dbReference type="Proteomes" id="UP000799764">
    <property type="component" value="Unassembled WGS sequence"/>
</dbReference>
<accession>A0A9P4PEP0</accession>